<organism evidence="2">
    <name type="scientific">Triticum aestivum</name>
    <name type="common">Wheat</name>
    <dbReference type="NCBI Taxonomy" id="4565"/>
    <lineage>
        <taxon>Eukaryota</taxon>
        <taxon>Viridiplantae</taxon>
        <taxon>Streptophyta</taxon>
        <taxon>Embryophyta</taxon>
        <taxon>Tracheophyta</taxon>
        <taxon>Spermatophyta</taxon>
        <taxon>Magnoliopsida</taxon>
        <taxon>Liliopsida</taxon>
        <taxon>Poales</taxon>
        <taxon>Poaceae</taxon>
        <taxon>BOP clade</taxon>
        <taxon>Pooideae</taxon>
        <taxon>Triticodae</taxon>
        <taxon>Triticeae</taxon>
        <taxon>Triticinae</taxon>
        <taxon>Triticum</taxon>
    </lineage>
</organism>
<dbReference type="Gramene" id="TraesCAD_scaffold_015530_01G000300.1">
    <property type="protein sequence ID" value="TraesCAD_scaffold_015530_01G000300.1"/>
    <property type="gene ID" value="TraesCAD_scaffold_015530_01G000300"/>
</dbReference>
<dbReference type="Gramene" id="TraesWEE_scaffold_021969_01G000100.1">
    <property type="protein sequence ID" value="TraesWEE_scaffold_021969_01G000100.1"/>
    <property type="gene ID" value="TraesWEE_scaffold_021969_01G000100"/>
</dbReference>
<reference evidence="2" key="1">
    <citation type="submission" date="2018-08" db="EMBL/GenBank/DDBJ databases">
        <authorList>
            <person name="Rossello M."/>
        </authorList>
    </citation>
    <scope>NUCLEOTIDE SEQUENCE [LARGE SCALE GENOMIC DNA]</scope>
    <source>
        <strain evidence="2">cv. Chinese Spring</strain>
    </source>
</reference>
<sequence>MRHRRCRTLRPGCPCPEKQPKTKLGVHHLQFQHRRHQAQPRPRLQEGYAVGTPPLSALSRETSSCVRLKGEADAGEEMASEDVVGKSRGDTAVNTIVNLAEEAKLAREGVKGPGHQVLTICKSLFTRGVARGL</sequence>
<dbReference type="PaxDb" id="4565-Traes_6AS_5B414F54C.1"/>
<dbReference type="Gramene" id="TraesCLE_scaffold_015069_01G000300.1">
    <property type="protein sequence ID" value="TraesCLE_scaffold_015069_01G000300.1"/>
    <property type="gene ID" value="TraesCLE_scaffold_015069_01G000300"/>
</dbReference>
<dbReference type="OrthoDB" id="1705725at2759"/>
<dbReference type="Gramene" id="TraesROB_scaffold_035566_01G000100.1">
    <property type="protein sequence ID" value="TraesROB_scaffold_035566_01G000100.1"/>
    <property type="gene ID" value="TraesROB_scaffold_035566_01G000100"/>
</dbReference>
<evidence type="ECO:0000313" key="3">
    <source>
        <dbReference type="Proteomes" id="UP000019116"/>
    </source>
</evidence>
<evidence type="ECO:0000256" key="1">
    <source>
        <dbReference type="SAM" id="MobiDB-lite"/>
    </source>
</evidence>
<dbReference type="Gramene" id="TraesCS6A02G179000.1">
    <property type="protein sequence ID" value="TraesCS6A02G179000.1"/>
    <property type="gene ID" value="TraesCS6A02G179000"/>
</dbReference>
<protein>
    <submittedName>
        <fullName evidence="2">Uncharacterized protein</fullName>
    </submittedName>
</protein>
<dbReference type="EnsemblPlants" id="TraesCS6A02G179000.1">
    <property type="protein sequence ID" value="TraesCS6A02G179000.1"/>
    <property type="gene ID" value="TraesCS6A02G179000"/>
</dbReference>
<feature type="region of interest" description="Disordered" evidence="1">
    <location>
        <begin position="34"/>
        <end position="54"/>
    </location>
</feature>
<accession>A0A3B6NMR6</accession>
<evidence type="ECO:0000313" key="2">
    <source>
        <dbReference type="EnsemblPlants" id="TraesCS6A02G179000.1"/>
    </source>
</evidence>
<dbReference type="Gramene" id="TraesCS6A03G0444300.1">
    <property type="protein sequence ID" value="TraesCS6A03G0444300.1.CDS"/>
    <property type="gene ID" value="TraesCS6A03G0444300"/>
</dbReference>
<proteinExistence type="predicted"/>
<name>A0A3B6NMR6_WHEAT</name>
<dbReference type="Proteomes" id="UP000019116">
    <property type="component" value="Chromosome 6A"/>
</dbReference>
<dbReference type="STRING" id="4565.A0A3B6NMR6"/>
<dbReference type="AlphaFoldDB" id="A0A3B6NMR6"/>
<reference evidence="2" key="2">
    <citation type="submission" date="2018-10" db="UniProtKB">
        <authorList>
            <consortium name="EnsemblPlants"/>
        </authorList>
    </citation>
    <scope>IDENTIFICATION</scope>
</reference>
<dbReference type="Gramene" id="TraesRN6A0100416600.1">
    <property type="protein sequence ID" value="TraesRN6A0100416600.1"/>
    <property type="gene ID" value="TraesRN6A0100416600"/>
</dbReference>
<keyword evidence="3" id="KW-1185">Reference proteome</keyword>